<sequence length="277" mass="30528">MSTTNKINHPLLSVSNLSWYAGNSQILSDISFQVPVGSFTGMLGPNGAGKSSLLRCLYRYISPANGQIKFNNQDIRSLSNQEFARNVAVVLQHTPQQFNLSVFDVVALGLIPHKTMFSNNSKDDLALIKTAIEQVGLSDKTQVDFETLSGGEKQRVMIARAIVQRPQLLLMDEPTSHLDVKYQIQIMELAKSLGITIIASFHDINLASALCDQLLVLKKGSLQAVGQPKEVITEVMLSNVFDVCTKVSQHPQHHAPHVTYFYGYNSSDRAANQGDDK</sequence>
<dbReference type="PANTHER" id="PTHR42794:SF2">
    <property type="entry name" value="ABC TRANSPORTER ATP-BINDING PROTEIN"/>
    <property type="match status" value="1"/>
</dbReference>
<reference evidence="4 5" key="1">
    <citation type="submission" date="2023-10" db="EMBL/GenBank/DDBJ databases">
        <title>Psychrosphaera aquimaarina strain SW33 isolated from seawater.</title>
        <authorList>
            <person name="Bayburt H."/>
            <person name="Kim J.M."/>
            <person name="Choi B.J."/>
            <person name="Jeon C.O."/>
        </authorList>
    </citation>
    <scope>NUCLEOTIDE SEQUENCE [LARGE SCALE GENOMIC DNA]</scope>
    <source>
        <strain evidence="4 5">KCTC 52743</strain>
    </source>
</reference>
<evidence type="ECO:0000256" key="1">
    <source>
        <dbReference type="ARBA" id="ARBA00022741"/>
    </source>
</evidence>
<dbReference type="SMART" id="SM00382">
    <property type="entry name" value="AAA"/>
    <property type="match status" value="1"/>
</dbReference>
<dbReference type="Gene3D" id="3.40.50.300">
    <property type="entry name" value="P-loop containing nucleotide triphosphate hydrolases"/>
    <property type="match status" value="1"/>
</dbReference>
<dbReference type="CDD" id="cd03214">
    <property type="entry name" value="ABC_Iron-Siderophores_B12_Hemin"/>
    <property type="match status" value="1"/>
</dbReference>
<dbReference type="SUPFAM" id="SSF52540">
    <property type="entry name" value="P-loop containing nucleoside triphosphate hydrolases"/>
    <property type="match status" value="1"/>
</dbReference>
<comment type="caution">
    <text evidence="4">The sequence shown here is derived from an EMBL/GenBank/DDBJ whole genome shotgun (WGS) entry which is preliminary data.</text>
</comment>
<keyword evidence="1" id="KW-0547">Nucleotide-binding</keyword>
<dbReference type="PANTHER" id="PTHR42794">
    <property type="entry name" value="HEMIN IMPORT ATP-BINDING PROTEIN HMUV"/>
    <property type="match status" value="1"/>
</dbReference>
<keyword evidence="5" id="KW-1185">Reference proteome</keyword>
<dbReference type="RefSeq" id="WP_315947201.1">
    <property type="nucleotide sequence ID" value="NZ_JAWCUA010000009.1"/>
</dbReference>
<name>A0ABU3R2A9_9GAMM</name>
<organism evidence="4 5">
    <name type="scientific">Psychrosphaera aquimarina</name>
    <dbReference type="NCBI Taxonomy" id="2044854"/>
    <lineage>
        <taxon>Bacteria</taxon>
        <taxon>Pseudomonadati</taxon>
        <taxon>Pseudomonadota</taxon>
        <taxon>Gammaproteobacteria</taxon>
        <taxon>Alteromonadales</taxon>
        <taxon>Pseudoalteromonadaceae</taxon>
        <taxon>Psychrosphaera</taxon>
    </lineage>
</organism>
<dbReference type="InterPro" id="IPR003439">
    <property type="entry name" value="ABC_transporter-like_ATP-bd"/>
</dbReference>
<dbReference type="PROSITE" id="PS50893">
    <property type="entry name" value="ABC_TRANSPORTER_2"/>
    <property type="match status" value="1"/>
</dbReference>
<evidence type="ECO:0000313" key="5">
    <source>
        <dbReference type="Proteomes" id="UP001257914"/>
    </source>
</evidence>
<dbReference type="InterPro" id="IPR017871">
    <property type="entry name" value="ABC_transporter-like_CS"/>
</dbReference>
<gene>
    <name evidence="4" type="ORF">RT723_11300</name>
</gene>
<dbReference type="InterPro" id="IPR027417">
    <property type="entry name" value="P-loop_NTPase"/>
</dbReference>
<dbReference type="Pfam" id="PF00005">
    <property type="entry name" value="ABC_tran"/>
    <property type="match status" value="1"/>
</dbReference>
<evidence type="ECO:0000313" key="4">
    <source>
        <dbReference type="EMBL" id="MDU0113570.1"/>
    </source>
</evidence>
<keyword evidence="2 4" id="KW-0067">ATP-binding</keyword>
<dbReference type="InterPro" id="IPR003593">
    <property type="entry name" value="AAA+_ATPase"/>
</dbReference>
<accession>A0ABU3R2A9</accession>
<proteinExistence type="predicted"/>
<feature type="domain" description="ABC transporter" evidence="3">
    <location>
        <begin position="12"/>
        <end position="244"/>
    </location>
</feature>
<protein>
    <submittedName>
        <fullName evidence="4">ABC transporter ATP-binding protein</fullName>
    </submittedName>
</protein>
<evidence type="ECO:0000259" key="3">
    <source>
        <dbReference type="PROSITE" id="PS50893"/>
    </source>
</evidence>
<dbReference type="Proteomes" id="UP001257914">
    <property type="component" value="Unassembled WGS sequence"/>
</dbReference>
<dbReference type="EMBL" id="JAWCUA010000009">
    <property type="protein sequence ID" value="MDU0113570.1"/>
    <property type="molecule type" value="Genomic_DNA"/>
</dbReference>
<dbReference type="GO" id="GO:0005524">
    <property type="term" value="F:ATP binding"/>
    <property type="evidence" value="ECO:0007669"/>
    <property type="project" value="UniProtKB-KW"/>
</dbReference>
<dbReference type="PROSITE" id="PS00211">
    <property type="entry name" value="ABC_TRANSPORTER_1"/>
    <property type="match status" value="1"/>
</dbReference>
<evidence type="ECO:0000256" key="2">
    <source>
        <dbReference type="ARBA" id="ARBA00022840"/>
    </source>
</evidence>